<dbReference type="SMART" id="SM00733">
    <property type="entry name" value="Mterf"/>
    <property type="match status" value="3"/>
</dbReference>
<dbReference type="InterPro" id="IPR003690">
    <property type="entry name" value="MTERF"/>
</dbReference>
<dbReference type="Gramene" id="HORVU.MOREX.r3.5HG0524340.1">
    <property type="protein sequence ID" value="HORVU.MOREX.r3.5HG0524340.1.CDS1"/>
    <property type="gene ID" value="HORVU.MOREX.r3.5HG0524340"/>
</dbReference>
<accession>A0A8I6YMX1</accession>
<evidence type="ECO:0000313" key="5">
    <source>
        <dbReference type="Proteomes" id="UP000011116"/>
    </source>
</evidence>
<dbReference type="Gene3D" id="1.25.70.10">
    <property type="entry name" value="Transcription termination factor 3, mitochondrial"/>
    <property type="match status" value="1"/>
</dbReference>
<dbReference type="AlphaFoldDB" id="A0A8I6YMX1"/>
<reference evidence="5" key="1">
    <citation type="journal article" date="2012" name="Nature">
        <title>A physical, genetic and functional sequence assembly of the barley genome.</title>
        <authorList>
            <consortium name="The International Barley Genome Sequencing Consortium"/>
            <person name="Mayer K.F."/>
            <person name="Waugh R."/>
            <person name="Brown J.W."/>
            <person name="Schulman A."/>
            <person name="Langridge P."/>
            <person name="Platzer M."/>
            <person name="Fincher G.B."/>
            <person name="Muehlbauer G.J."/>
            <person name="Sato K."/>
            <person name="Close T.J."/>
            <person name="Wise R.P."/>
            <person name="Stein N."/>
        </authorList>
    </citation>
    <scope>NUCLEOTIDE SEQUENCE [LARGE SCALE GENOMIC DNA]</scope>
    <source>
        <strain evidence="5">cv. Morex</strain>
    </source>
</reference>
<dbReference type="PANTHER" id="PTHR13068:SF137">
    <property type="entry name" value="PORR DOMAIN-CONTAINING PROTEIN"/>
    <property type="match status" value="1"/>
</dbReference>
<dbReference type="PANTHER" id="PTHR13068">
    <property type="entry name" value="CGI-12 PROTEIN-RELATED"/>
    <property type="match status" value="1"/>
</dbReference>
<name>A0A8I6YMX1_HORVV</name>
<keyword evidence="2" id="KW-0805">Transcription regulation</keyword>
<proteinExistence type="inferred from homology"/>
<dbReference type="EnsemblPlants" id="HORVU.MOREX.r3.5HG0524340.1">
    <property type="protein sequence ID" value="HORVU.MOREX.r3.5HG0524340.1.CDS1"/>
    <property type="gene ID" value="HORVU.MOREX.r3.5HG0524340"/>
</dbReference>
<sequence length="179" mass="20352">MVTTNLECVQTMVALTEGLGVPRGSRMFRHALSALAFLDEKKIAAKVDYLKKTLGWSDDEVSIALPKAPFLLCKSNESLQHRSEFLISEVGLEPAYIAHRPVMLCYSLEGRMRPRHYVVKFLKENGMLKRDPSYYTVFKETEKYFVEKFICPHKEAAPHLAEDYAAACGGEVPARFRFT</sequence>
<dbReference type="GO" id="GO:0006353">
    <property type="term" value="P:DNA-templated transcription termination"/>
    <property type="evidence" value="ECO:0007669"/>
    <property type="project" value="UniProtKB-KW"/>
</dbReference>
<dbReference type="Gramene" id="HORVU.MOREX.r2.5HG0435870.1">
    <property type="protein sequence ID" value="HORVU.MOREX.r2.5HG0435870.1.CDS.1"/>
    <property type="gene ID" value="HORVU.MOREX.r2.5HG0435870"/>
</dbReference>
<dbReference type="InterPro" id="IPR038538">
    <property type="entry name" value="MTERF_sf"/>
</dbReference>
<dbReference type="SMR" id="A0A8I6YMX1"/>
<evidence type="ECO:0000256" key="2">
    <source>
        <dbReference type="ARBA" id="ARBA00022472"/>
    </source>
</evidence>
<dbReference type="Proteomes" id="UP000011116">
    <property type="component" value="Chromosome 5H"/>
</dbReference>
<dbReference type="Pfam" id="PF02536">
    <property type="entry name" value="mTERF"/>
    <property type="match status" value="1"/>
</dbReference>
<keyword evidence="2" id="KW-0804">Transcription</keyword>
<evidence type="ECO:0000256" key="3">
    <source>
        <dbReference type="ARBA" id="ARBA00022946"/>
    </source>
</evidence>
<dbReference type="GO" id="GO:0003676">
    <property type="term" value="F:nucleic acid binding"/>
    <property type="evidence" value="ECO:0007669"/>
    <property type="project" value="InterPro"/>
</dbReference>
<dbReference type="FunFam" id="1.25.70.10:FF:000001">
    <property type="entry name" value="Mitochondrial transcription termination factor-like"/>
    <property type="match status" value="1"/>
</dbReference>
<keyword evidence="3" id="KW-0809">Transit peptide</keyword>
<reference evidence="4" key="2">
    <citation type="submission" date="2020-10" db="EMBL/GenBank/DDBJ databases">
        <authorList>
            <person name="Scholz U."/>
            <person name="Mascher M."/>
            <person name="Fiebig A."/>
        </authorList>
    </citation>
    <scope>NUCLEOTIDE SEQUENCE [LARGE SCALE GENOMIC DNA]</scope>
    <source>
        <strain evidence="4">cv. Morex</strain>
    </source>
</reference>
<keyword evidence="2" id="KW-0806">Transcription termination</keyword>
<reference evidence="4" key="3">
    <citation type="submission" date="2022-01" db="UniProtKB">
        <authorList>
            <consortium name="EnsemblPlants"/>
        </authorList>
    </citation>
    <scope>IDENTIFICATION</scope>
    <source>
        <strain evidence="4">subsp. vulgare</strain>
    </source>
</reference>
<comment type="similarity">
    <text evidence="1">Belongs to the mTERF family.</text>
</comment>
<evidence type="ECO:0000256" key="1">
    <source>
        <dbReference type="ARBA" id="ARBA00007692"/>
    </source>
</evidence>
<keyword evidence="5" id="KW-1185">Reference proteome</keyword>
<organism evidence="4 5">
    <name type="scientific">Hordeum vulgare subsp. vulgare</name>
    <name type="common">Domesticated barley</name>
    <dbReference type="NCBI Taxonomy" id="112509"/>
    <lineage>
        <taxon>Eukaryota</taxon>
        <taxon>Viridiplantae</taxon>
        <taxon>Streptophyta</taxon>
        <taxon>Embryophyta</taxon>
        <taxon>Tracheophyta</taxon>
        <taxon>Spermatophyta</taxon>
        <taxon>Magnoliopsida</taxon>
        <taxon>Liliopsida</taxon>
        <taxon>Poales</taxon>
        <taxon>Poaceae</taxon>
        <taxon>BOP clade</taxon>
        <taxon>Pooideae</taxon>
        <taxon>Triticodae</taxon>
        <taxon>Triticeae</taxon>
        <taxon>Hordeinae</taxon>
        <taxon>Hordeum</taxon>
    </lineage>
</organism>
<protein>
    <submittedName>
        <fullName evidence="4">Uncharacterized protein</fullName>
    </submittedName>
</protein>
<evidence type="ECO:0000313" key="4">
    <source>
        <dbReference type="EnsemblPlants" id="HORVU.MOREX.r3.5HG0524340.1.CDS1"/>
    </source>
</evidence>
<dbReference type="OMA" id="WSENHIG"/>